<sequence>MATLSTQTIVAAGLDPTYAAAAGGGDKVVPGSTTFLHVINGGGSPVTVTVAAPGNFYAAVANPDLAVTVDASGEKMIPIPATPFGDPADSGLAAVTYSGVTSVTVAALRI</sequence>
<dbReference type="Proteomes" id="UP000442707">
    <property type="component" value="Unassembled WGS sequence"/>
</dbReference>
<comment type="caution">
    <text evidence="1">The sequence shown here is derived from an EMBL/GenBank/DDBJ whole genome shotgun (WGS) entry which is preliminary data.</text>
</comment>
<evidence type="ECO:0000313" key="2">
    <source>
        <dbReference type="Proteomes" id="UP000442707"/>
    </source>
</evidence>
<accession>A0A6H9V2Z0</accession>
<dbReference type="EMBL" id="VZRB01000008">
    <property type="protein sequence ID" value="KAB1146830.1"/>
    <property type="molecule type" value="Genomic_DNA"/>
</dbReference>
<proteinExistence type="predicted"/>
<reference evidence="1 2" key="1">
    <citation type="submission" date="2019-09" db="EMBL/GenBank/DDBJ databases">
        <title>Screening of Novel Bioactive Compounds from Soil-Associated.</title>
        <authorList>
            <person name="Zhao S."/>
        </authorList>
    </citation>
    <scope>NUCLEOTIDE SEQUENCE [LARGE SCALE GENOMIC DNA]</scope>
    <source>
        <strain evidence="1 2">HIT-DPA4</strain>
    </source>
</reference>
<name>A0A6H9V2Z0_9ACTN</name>
<organism evidence="1 2">
    <name type="scientific">Streptomyces luteolifulvus</name>
    <dbReference type="NCBI Taxonomy" id="2615112"/>
    <lineage>
        <taxon>Bacteria</taxon>
        <taxon>Bacillati</taxon>
        <taxon>Actinomycetota</taxon>
        <taxon>Actinomycetes</taxon>
        <taxon>Kitasatosporales</taxon>
        <taxon>Streptomycetaceae</taxon>
        <taxon>Streptomyces</taxon>
    </lineage>
</organism>
<protein>
    <submittedName>
        <fullName evidence="1">Uncharacterized protein</fullName>
    </submittedName>
</protein>
<gene>
    <name evidence="1" type="ORF">F7R91_14735</name>
</gene>
<evidence type="ECO:0000313" key="1">
    <source>
        <dbReference type="EMBL" id="KAB1146830.1"/>
    </source>
</evidence>
<dbReference type="AlphaFoldDB" id="A0A6H9V2Z0"/>
<dbReference type="RefSeq" id="WP_150948597.1">
    <property type="nucleotide sequence ID" value="NZ_VZRB01000008.1"/>
</dbReference>
<keyword evidence="2" id="KW-1185">Reference proteome</keyword>